<dbReference type="EMBL" id="HBUE01237110">
    <property type="protein sequence ID" value="CAG6547546.1"/>
    <property type="molecule type" value="Transcribed_RNA"/>
</dbReference>
<dbReference type="EMBL" id="HBUE01043438">
    <property type="protein sequence ID" value="CAG6461639.1"/>
    <property type="molecule type" value="Transcribed_RNA"/>
</dbReference>
<sequence>MVSTTAPSAITRLLIQEISEVMSIIIGWLNLACSRVSSVNSASQPKADLKIIEKVTQKLMLNVVPVTRNLQPERIFSAIELFMWSTGYRSNFGRKLPWTRRAFSPVPFVAKHTLIRKMPSATLVHTWLKNSSVPYVKSAARAR</sequence>
<dbReference type="EMBL" id="HBUE01237107">
    <property type="protein sequence ID" value="CAG6547538.1"/>
    <property type="molecule type" value="Transcribed_RNA"/>
</dbReference>
<reference evidence="1" key="1">
    <citation type="submission" date="2021-05" db="EMBL/GenBank/DDBJ databases">
        <authorList>
            <person name="Alioto T."/>
            <person name="Alioto T."/>
            <person name="Gomez Garrido J."/>
        </authorList>
    </citation>
    <scope>NUCLEOTIDE SEQUENCE</scope>
</reference>
<dbReference type="EMBL" id="HBUE01344038">
    <property type="protein sequence ID" value="CAG6599731.1"/>
    <property type="molecule type" value="Transcribed_RNA"/>
</dbReference>
<dbReference type="EMBL" id="HBUE01237106">
    <property type="protein sequence ID" value="CAG6547536.1"/>
    <property type="molecule type" value="Transcribed_RNA"/>
</dbReference>
<protein>
    <submittedName>
        <fullName evidence="1">(northern house mosquito) hypothetical protein</fullName>
    </submittedName>
</protein>
<dbReference type="EMBL" id="HBUE01043435">
    <property type="protein sequence ID" value="CAG6461634.1"/>
    <property type="molecule type" value="Transcribed_RNA"/>
</dbReference>
<dbReference type="EMBL" id="HBUE01043446">
    <property type="protein sequence ID" value="CAG6461646.1"/>
    <property type="molecule type" value="Transcribed_RNA"/>
</dbReference>
<dbReference type="EMBL" id="HBUE01344036">
    <property type="protein sequence ID" value="CAG6599727.1"/>
    <property type="molecule type" value="Transcribed_RNA"/>
</dbReference>
<evidence type="ECO:0000313" key="1">
    <source>
        <dbReference type="EMBL" id="CAG6547528.1"/>
    </source>
</evidence>
<dbReference type="EMBL" id="HBUE01344041">
    <property type="protein sequence ID" value="CAG6599739.1"/>
    <property type="molecule type" value="Transcribed_RNA"/>
</dbReference>
<dbReference type="EMBL" id="HBUE01237103">
    <property type="protein sequence ID" value="CAG6547528.1"/>
    <property type="molecule type" value="Transcribed_RNA"/>
</dbReference>
<dbReference type="EMBL" id="HBUE01237102">
    <property type="protein sequence ID" value="CAG6547526.1"/>
    <property type="molecule type" value="Transcribed_RNA"/>
</dbReference>
<dbReference type="EMBL" id="HBUE01344040">
    <property type="protein sequence ID" value="CAG6599737.1"/>
    <property type="molecule type" value="Transcribed_RNA"/>
</dbReference>
<dbReference type="EMBL" id="HBUE01043436">
    <property type="protein sequence ID" value="CAG6461636.1"/>
    <property type="molecule type" value="Transcribed_RNA"/>
</dbReference>
<dbReference type="AlphaFoldDB" id="A0A8D8I663"/>
<organism evidence="1">
    <name type="scientific">Culex pipiens</name>
    <name type="common">House mosquito</name>
    <dbReference type="NCBI Taxonomy" id="7175"/>
    <lineage>
        <taxon>Eukaryota</taxon>
        <taxon>Metazoa</taxon>
        <taxon>Ecdysozoa</taxon>
        <taxon>Arthropoda</taxon>
        <taxon>Hexapoda</taxon>
        <taxon>Insecta</taxon>
        <taxon>Pterygota</taxon>
        <taxon>Neoptera</taxon>
        <taxon>Endopterygota</taxon>
        <taxon>Diptera</taxon>
        <taxon>Nematocera</taxon>
        <taxon>Culicoidea</taxon>
        <taxon>Culicidae</taxon>
        <taxon>Culicinae</taxon>
        <taxon>Culicini</taxon>
        <taxon>Culex</taxon>
        <taxon>Culex</taxon>
    </lineage>
</organism>
<dbReference type="EMBL" id="HBUE01237104">
    <property type="protein sequence ID" value="CAG6547530.1"/>
    <property type="molecule type" value="Transcribed_RNA"/>
</dbReference>
<proteinExistence type="predicted"/>
<dbReference type="EMBL" id="HBUE01344044">
    <property type="protein sequence ID" value="CAG6599747.1"/>
    <property type="molecule type" value="Transcribed_RNA"/>
</dbReference>
<accession>A0A8D8I663</accession>
<dbReference type="EMBL" id="HBUE01344037">
    <property type="protein sequence ID" value="CAG6599729.1"/>
    <property type="molecule type" value="Transcribed_RNA"/>
</dbReference>
<name>A0A8D8I663_CULPI</name>